<dbReference type="PANTHER" id="PTHR43477:SF1">
    <property type="entry name" value="DIHYDROANTICAPSIN 7-DEHYDROGENASE"/>
    <property type="match status" value="1"/>
</dbReference>
<comment type="similarity">
    <text evidence="1">Belongs to the short-chain dehydrogenases/reductases (SDR) family.</text>
</comment>
<dbReference type="EMBL" id="JANZXA010000014">
    <property type="protein sequence ID" value="MCT2401406.1"/>
    <property type="molecule type" value="Genomic_DNA"/>
</dbReference>
<keyword evidence="2" id="KW-0560">Oxidoreductase</keyword>
<gene>
    <name evidence="3" type="ORF">NZK81_17790</name>
</gene>
<proteinExistence type="inferred from homology"/>
<evidence type="ECO:0000256" key="2">
    <source>
        <dbReference type="ARBA" id="ARBA00023002"/>
    </source>
</evidence>
<dbReference type="PANTHER" id="PTHR43477">
    <property type="entry name" value="DIHYDROANTICAPSIN 7-DEHYDROGENASE"/>
    <property type="match status" value="1"/>
</dbReference>
<keyword evidence="4" id="KW-1185">Reference proteome</keyword>
<evidence type="ECO:0000313" key="3">
    <source>
        <dbReference type="EMBL" id="MCT2401406.1"/>
    </source>
</evidence>
<evidence type="ECO:0000313" key="4">
    <source>
        <dbReference type="Proteomes" id="UP001165583"/>
    </source>
</evidence>
<protein>
    <submittedName>
        <fullName evidence="3">SDR family oxidoreductase</fullName>
    </submittedName>
</protein>
<comment type="caution">
    <text evidence="3">The sequence shown here is derived from an EMBL/GenBank/DDBJ whole genome shotgun (WGS) entry which is preliminary data.</text>
</comment>
<organism evidence="3 4">
    <name type="scientific">Novosphingobium mangrovi</name>
    <name type="common">ex Huang et al. 2023</name>
    <dbReference type="NCBI Taxonomy" id="2976432"/>
    <lineage>
        <taxon>Bacteria</taxon>
        <taxon>Pseudomonadati</taxon>
        <taxon>Pseudomonadota</taxon>
        <taxon>Alphaproteobacteria</taxon>
        <taxon>Sphingomonadales</taxon>
        <taxon>Sphingomonadaceae</taxon>
        <taxon>Novosphingobium</taxon>
    </lineage>
</organism>
<dbReference type="InterPro" id="IPR051122">
    <property type="entry name" value="SDR_DHRS6-like"/>
</dbReference>
<name>A0ABT2I9F1_9SPHN</name>
<sequence length="255" mass="25861">MTQRTTTGETAVVVGVTGAFGKVIAARLLAAGLTVVGVARDGTALAGLQGELGPDFLPCTADIGDDTAVAVIAETLPDAAVAMVVHSVGLPVAGGVANAPPQALTTACNLKAAGFLRLVRAVEGRLRRGSRLVAIGGHYGFEPSPYAATAGVANAALANLVRQMSWAYGAQGITAHLLAPGPADTDRLRKVAAARAERAGKPLDEEYEAMRGDSAIHAFTTPEQVAWAVNLLLAPEADALAGSTLGLDSGRRHGI</sequence>
<dbReference type="Pfam" id="PF13561">
    <property type="entry name" value="adh_short_C2"/>
    <property type="match status" value="1"/>
</dbReference>
<accession>A0ABT2I9F1</accession>
<dbReference type="Proteomes" id="UP001165583">
    <property type="component" value="Unassembled WGS sequence"/>
</dbReference>
<reference evidence="3" key="1">
    <citation type="submission" date="2022-09" db="EMBL/GenBank/DDBJ databases">
        <title>Novosphingobium sp. Nov., a polycyclic aromatic hydrocarbon-degrading bacterium isolated form mangrove sediments in HongKong.</title>
        <authorList>
            <person name="Hu Z."/>
        </authorList>
    </citation>
    <scope>NUCLEOTIDE SEQUENCE</scope>
    <source>
        <strain evidence="3">HK4-1</strain>
    </source>
</reference>
<dbReference type="InterPro" id="IPR036291">
    <property type="entry name" value="NAD(P)-bd_dom_sf"/>
</dbReference>
<evidence type="ECO:0000256" key="1">
    <source>
        <dbReference type="ARBA" id="ARBA00006484"/>
    </source>
</evidence>
<dbReference type="SUPFAM" id="SSF51735">
    <property type="entry name" value="NAD(P)-binding Rossmann-fold domains"/>
    <property type="match status" value="1"/>
</dbReference>
<dbReference type="Gene3D" id="3.40.50.720">
    <property type="entry name" value="NAD(P)-binding Rossmann-like Domain"/>
    <property type="match status" value="1"/>
</dbReference>
<dbReference type="InterPro" id="IPR002347">
    <property type="entry name" value="SDR_fam"/>
</dbReference>
<dbReference type="RefSeq" id="WP_260047433.1">
    <property type="nucleotide sequence ID" value="NZ_JANZXA010000014.1"/>
</dbReference>